<sequence length="155" mass="16954">MENGRCGDIDGAGSSMLNSPATIRYGGGGCAVTFAERRNVDSTTFPVSTAIAVAEVTVEPGAMRELHWHPTQDEWAYYLLAMSASSLLRSVTYVENIGNTTLRFLEIFNTDRYQDISLQQWLALTPPDLVKAHLGLDDETISHLSKTKYTVVGPA</sequence>
<evidence type="ECO:0000313" key="1">
    <source>
        <dbReference type="EMBL" id="KAJ2971963.1"/>
    </source>
</evidence>
<reference evidence="1" key="1">
    <citation type="submission" date="2022-08" db="EMBL/GenBank/DDBJ databases">
        <title>Genome Sequence of Pycnoporus sanguineus.</title>
        <authorList>
            <person name="Buettner E."/>
        </authorList>
    </citation>
    <scope>NUCLEOTIDE SEQUENCE</scope>
    <source>
        <strain evidence="1">CG-C14</strain>
    </source>
</reference>
<name>A0ACC1MZJ3_9APHY</name>
<protein>
    <submittedName>
        <fullName evidence="1">Uncharacterized protein</fullName>
    </submittedName>
</protein>
<gene>
    <name evidence="1" type="ORF">NUW54_g12373</name>
</gene>
<keyword evidence="2" id="KW-1185">Reference proteome</keyword>
<organism evidence="1 2">
    <name type="scientific">Trametes sanguinea</name>
    <dbReference type="NCBI Taxonomy" id="158606"/>
    <lineage>
        <taxon>Eukaryota</taxon>
        <taxon>Fungi</taxon>
        <taxon>Dikarya</taxon>
        <taxon>Basidiomycota</taxon>
        <taxon>Agaricomycotina</taxon>
        <taxon>Agaricomycetes</taxon>
        <taxon>Polyporales</taxon>
        <taxon>Polyporaceae</taxon>
        <taxon>Trametes</taxon>
    </lineage>
</organism>
<accession>A0ACC1MZJ3</accession>
<evidence type="ECO:0000313" key="2">
    <source>
        <dbReference type="Proteomes" id="UP001144978"/>
    </source>
</evidence>
<dbReference type="EMBL" id="JANSHE010005244">
    <property type="protein sequence ID" value="KAJ2971963.1"/>
    <property type="molecule type" value="Genomic_DNA"/>
</dbReference>
<proteinExistence type="predicted"/>
<dbReference type="Proteomes" id="UP001144978">
    <property type="component" value="Unassembled WGS sequence"/>
</dbReference>
<comment type="caution">
    <text evidence="1">The sequence shown here is derived from an EMBL/GenBank/DDBJ whole genome shotgun (WGS) entry which is preliminary data.</text>
</comment>